<keyword evidence="2" id="KW-0378">Hydrolase</keyword>
<dbReference type="EMBL" id="CP101740">
    <property type="protein sequence ID" value="UUL83681.1"/>
    <property type="molecule type" value="Genomic_DNA"/>
</dbReference>
<dbReference type="Pfam" id="PF12697">
    <property type="entry name" value="Abhydrolase_6"/>
    <property type="match status" value="1"/>
</dbReference>
<sequence>MFGTSSKARTDRVIADVLPPVDAIAVDDGDLHVAIAGAGITLVLLHGWTLDHRCWLPQLPLAGQARLVLPDRRGCGRSTAPSRLAEEWRDIDRLAGRERFVLVGLSQGASVALDYARRRPDRLRALVLVGAPLAALTPREDEDEALPHAQYAALVRDGAIAAMRRGWADHVLLRRTPRAAPLVEAMLGDYDGRDLLAPPAPIAIAADDIAALPMPVLAIVGSDDTAWRRRVADFIAATAPQGEVRRIAGAGHLCNLDNPARFNAVLADFLAPLLD</sequence>
<proteinExistence type="predicted"/>
<gene>
    <name evidence="2" type="ORF">NMP03_05560</name>
</gene>
<protein>
    <submittedName>
        <fullName evidence="2">Alpha/beta hydrolase</fullName>
    </submittedName>
</protein>
<dbReference type="PANTHER" id="PTHR43194">
    <property type="entry name" value="HYDROLASE ALPHA/BETA FOLD FAMILY"/>
    <property type="match status" value="1"/>
</dbReference>
<dbReference type="SUPFAM" id="SSF53474">
    <property type="entry name" value="alpha/beta-Hydrolases"/>
    <property type="match status" value="1"/>
</dbReference>
<dbReference type="GO" id="GO:0016787">
    <property type="term" value="F:hydrolase activity"/>
    <property type="evidence" value="ECO:0007669"/>
    <property type="project" value="UniProtKB-KW"/>
</dbReference>
<accession>A0ABY5LCQ6</accession>
<dbReference type="Gene3D" id="3.40.50.1820">
    <property type="entry name" value="alpha/beta hydrolase"/>
    <property type="match status" value="1"/>
</dbReference>
<name>A0ABY5LCQ6_9SPHN</name>
<evidence type="ECO:0000313" key="3">
    <source>
        <dbReference type="Proteomes" id="UP001058533"/>
    </source>
</evidence>
<dbReference type="Proteomes" id="UP001058533">
    <property type="component" value="Chromosome"/>
</dbReference>
<dbReference type="InterPro" id="IPR000073">
    <property type="entry name" value="AB_hydrolase_1"/>
</dbReference>
<dbReference type="RefSeq" id="WP_256507517.1">
    <property type="nucleotide sequence ID" value="NZ_CP101740.1"/>
</dbReference>
<organism evidence="2 3">
    <name type="scientific">Sphingomonas qomolangmaensis</name>
    <dbReference type="NCBI Taxonomy" id="2918765"/>
    <lineage>
        <taxon>Bacteria</taxon>
        <taxon>Pseudomonadati</taxon>
        <taxon>Pseudomonadota</taxon>
        <taxon>Alphaproteobacteria</taxon>
        <taxon>Sphingomonadales</taxon>
        <taxon>Sphingomonadaceae</taxon>
        <taxon>Sphingomonas</taxon>
    </lineage>
</organism>
<reference evidence="2" key="1">
    <citation type="submission" date="2022-07" db="EMBL/GenBank/DDBJ databases">
        <title>Sphingomonas sp. nov., a novel bacterium isolated from the north slope of the Mount Everest.</title>
        <authorList>
            <person name="Cui X."/>
            <person name="Liu Y."/>
        </authorList>
    </citation>
    <scope>NUCLEOTIDE SEQUENCE</scope>
    <source>
        <strain evidence="2">S5-59</strain>
    </source>
</reference>
<dbReference type="InterPro" id="IPR029058">
    <property type="entry name" value="AB_hydrolase_fold"/>
</dbReference>
<dbReference type="InterPro" id="IPR050228">
    <property type="entry name" value="Carboxylesterase_BioH"/>
</dbReference>
<keyword evidence="3" id="KW-1185">Reference proteome</keyword>
<dbReference type="PANTHER" id="PTHR43194:SF5">
    <property type="entry name" value="PIMELOYL-[ACYL-CARRIER PROTEIN] METHYL ESTER ESTERASE"/>
    <property type="match status" value="1"/>
</dbReference>
<feature type="domain" description="AB hydrolase-1" evidence="1">
    <location>
        <begin position="42"/>
        <end position="264"/>
    </location>
</feature>
<evidence type="ECO:0000259" key="1">
    <source>
        <dbReference type="Pfam" id="PF12697"/>
    </source>
</evidence>
<evidence type="ECO:0000313" key="2">
    <source>
        <dbReference type="EMBL" id="UUL83681.1"/>
    </source>
</evidence>